<protein>
    <submittedName>
        <fullName evidence="8">Fe-S oxidoreductase</fullName>
    </submittedName>
</protein>
<dbReference type="PROSITE" id="PS00198">
    <property type="entry name" value="4FE4S_FER_1"/>
    <property type="match status" value="1"/>
</dbReference>
<dbReference type="RefSeq" id="WP_092266313.1">
    <property type="nucleotide sequence ID" value="NZ_FORT01000001.1"/>
</dbReference>
<keyword evidence="9" id="KW-1185">Reference proteome</keyword>
<dbReference type="PANTHER" id="PTHR43255:SF1">
    <property type="entry name" value="IRON-SULFUR-BINDING OXIDOREDUCTASE FADF-RELATED"/>
    <property type="match status" value="1"/>
</dbReference>
<keyword evidence="1" id="KW-0004">4Fe-4S</keyword>
<evidence type="ECO:0000313" key="8">
    <source>
        <dbReference type="EMBL" id="SFI88895.1"/>
    </source>
</evidence>
<dbReference type="Proteomes" id="UP000198915">
    <property type="component" value="Unassembled WGS sequence"/>
</dbReference>
<dbReference type="GO" id="GO:0005886">
    <property type="term" value="C:plasma membrane"/>
    <property type="evidence" value="ECO:0007669"/>
    <property type="project" value="TreeGrafter"/>
</dbReference>
<feature type="transmembrane region" description="Helical" evidence="6">
    <location>
        <begin position="198"/>
        <end position="217"/>
    </location>
</feature>
<dbReference type="STRING" id="1884381.SAMN05518846_101443"/>
<name>A0A1I3LWL1_9BACL</name>
<feature type="transmembrane region" description="Helical" evidence="6">
    <location>
        <begin position="140"/>
        <end position="163"/>
    </location>
</feature>
<keyword evidence="4" id="KW-0408">Iron</keyword>
<evidence type="ECO:0000256" key="4">
    <source>
        <dbReference type="ARBA" id="ARBA00023004"/>
    </source>
</evidence>
<keyword evidence="6" id="KW-0472">Membrane</keyword>
<dbReference type="InterPro" id="IPR009051">
    <property type="entry name" value="Helical_ferredxn"/>
</dbReference>
<feature type="transmembrane region" description="Helical" evidence="6">
    <location>
        <begin position="175"/>
        <end position="191"/>
    </location>
</feature>
<dbReference type="GO" id="GO:0051539">
    <property type="term" value="F:4 iron, 4 sulfur cluster binding"/>
    <property type="evidence" value="ECO:0007669"/>
    <property type="project" value="UniProtKB-KW"/>
</dbReference>
<keyword evidence="5" id="KW-0411">Iron-sulfur</keyword>
<dbReference type="InterPro" id="IPR004017">
    <property type="entry name" value="Cys_rich_dom"/>
</dbReference>
<dbReference type="SUPFAM" id="SSF46548">
    <property type="entry name" value="alpha-helical ferredoxin"/>
    <property type="match status" value="1"/>
</dbReference>
<dbReference type="Pfam" id="PF02754">
    <property type="entry name" value="CCG"/>
    <property type="match status" value="2"/>
</dbReference>
<dbReference type="InterPro" id="IPR017900">
    <property type="entry name" value="4Fe4S_Fe_S_CS"/>
</dbReference>
<evidence type="ECO:0000313" key="9">
    <source>
        <dbReference type="Proteomes" id="UP000198915"/>
    </source>
</evidence>
<keyword evidence="6" id="KW-0812">Transmembrane</keyword>
<evidence type="ECO:0000256" key="6">
    <source>
        <dbReference type="SAM" id="Phobius"/>
    </source>
</evidence>
<dbReference type="InterPro" id="IPR051460">
    <property type="entry name" value="HdrC_iron-sulfur_subunit"/>
</dbReference>
<evidence type="ECO:0000256" key="3">
    <source>
        <dbReference type="ARBA" id="ARBA00023002"/>
    </source>
</evidence>
<dbReference type="EMBL" id="FORT01000001">
    <property type="protein sequence ID" value="SFI88895.1"/>
    <property type="molecule type" value="Genomic_DNA"/>
</dbReference>
<feature type="transmembrane region" description="Helical" evidence="6">
    <location>
        <begin position="69"/>
        <end position="90"/>
    </location>
</feature>
<dbReference type="Gene3D" id="1.20.950.20">
    <property type="entry name" value="Transmembrane di-heme cytochromes, Chain C"/>
    <property type="match status" value="1"/>
</dbReference>
<reference evidence="9" key="1">
    <citation type="submission" date="2016-10" db="EMBL/GenBank/DDBJ databases">
        <authorList>
            <person name="Varghese N."/>
            <person name="Submissions S."/>
        </authorList>
    </citation>
    <scope>NUCLEOTIDE SEQUENCE [LARGE SCALE GENOMIC DNA]</scope>
    <source>
        <strain evidence="9">OK042</strain>
    </source>
</reference>
<evidence type="ECO:0000256" key="2">
    <source>
        <dbReference type="ARBA" id="ARBA00022723"/>
    </source>
</evidence>
<dbReference type="AlphaFoldDB" id="A0A1I3LWL1"/>
<evidence type="ECO:0000256" key="5">
    <source>
        <dbReference type="ARBA" id="ARBA00023014"/>
    </source>
</evidence>
<dbReference type="Gene3D" id="1.10.1060.10">
    <property type="entry name" value="Alpha-helical ferredoxin"/>
    <property type="match status" value="1"/>
</dbReference>
<feature type="transmembrane region" description="Helical" evidence="6">
    <location>
        <begin position="110"/>
        <end position="128"/>
    </location>
</feature>
<keyword evidence="3" id="KW-0560">Oxidoreductase</keyword>
<proteinExistence type="predicted"/>
<keyword evidence="6" id="KW-1133">Transmembrane helix</keyword>
<dbReference type="Pfam" id="PF13183">
    <property type="entry name" value="Fer4_8"/>
    <property type="match status" value="1"/>
</dbReference>
<accession>A0A1I3LWL1</accession>
<dbReference type="PROSITE" id="PS51379">
    <property type="entry name" value="4FE4S_FER_2"/>
    <property type="match status" value="2"/>
</dbReference>
<evidence type="ECO:0000256" key="1">
    <source>
        <dbReference type="ARBA" id="ARBA00022485"/>
    </source>
</evidence>
<dbReference type="GO" id="GO:0016491">
    <property type="term" value="F:oxidoreductase activity"/>
    <property type="evidence" value="ECO:0007669"/>
    <property type="project" value="UniProtKB-KW"/>
</dbReference>
<dbReference type="GO" id="GO:0046872">
    <property type="term" value="F:metal ion binding"/>
    <property type="evidence" value="ECO:0007669"/>
    <property type="project" value="UniProtKB-KW"/>
</dbReference>
<feature type="domain" description="4Fe-4S ferredoxin-type" evidence="7">
    <location>
        <begin position="355"/>
        <end position="386"/>
    </location>
</feature>
<dbReference type="InterPro" id="IPR036197">
    <property type="entry name" value="NarG-like_sf"/>
</dbReference>
<dbReference type="PANTHER" id="PTHR43255">
    <property type="entry name" value="IRON-SULFUR-BINDING OXIDOREDUCTASE FADF-RELATED-RELATED"/>
    <property type="match status" value="1"/>
</dbReference>
<keyword evidence="2" id="KW-0479">Metal-binding</keyword>
<evidence type="ECO:0000259" key="7">
    <source>
        <dbReference type="PROSITE" id="PS51379"/>
    </source>
</evidence>
<feature type="transmembrane region" description="Helical" evidence="6">
    <location>
        <begin position="6"/>
        <end position="31"/>
    </location>
</feature>
<gene>
    <name evidence="8" type="ORF">SAMN05518846_101443</name>
</gene>
<organism evidence="8 9">
    <name type="scientific">Brevibacillus centrosporus</name>
    <dbReference type="NCBI Taxonomy" id="54910"/>
    <lineage>
        <taxon>Bacteria</taxon>
        <taxon>Bacillati</taxon>
        <taxon>Bacillota</taxon>
        <taxon>Bacilli</taxon>
        <taxon>Bacillales</taxon>
        <taxon>Paenibacillaceae</taxon>
        <taxon>Brevibacillus</taxon>
    </lineage>
</organism>
<dbReference type="SUPFAM" id="SSF103501">
    <property type="entry name" value="Respiratory nitrate reductase 1 gamma chain"/>
    <property type="match status" value="1"/>
</dbReference>
<dbReference type="InterPro" id="IPR017896">
    <property type="entry name" value="4Fe4S_Fe-S-bd"/>
</dbReference>
<feature type="domain" description="4Fe-4S ferredoxin-type" evidence="7">
    <location>
        <begin position="266"/>
        <end position="295"/>
    </location>
</feature>
<sequence length="688" mass="77748">MLDLLNALAFIVVTGLALYMFAQVVYSRVVFIRLGRKSNLKEDTRQRLQEVLVNVFGQKKLLKDKKSGIMHVIMFYGFIILQLGALELIIKGFVKGFAYPIGGAHKYFSLLQEVTTVLVLLAVIYAFYRRYVEKLNRLKRGLKSGLVIIFLTVLMSSILLSLAAEQRWVGEEASWFAPFSSVIAYLFAGLSEGAVGGLFYLFWWIHLLTLLSFLVYVPQSKHAHLLFAPVNVMLRDTKPVGQLTTIDFEDETLEQYGAGKIEDFRQNQLIDLYACVECGRCTNMCPASGTGKTLSPMDLIVKMRDHLTEKGAAITSRTAWMPRFVFQPNAAAVLAGPGMDEVAVTAEHTAKQLIGDVITEEELWACTTCRNCEDQCPVANEHVEKIIDMRRFLVLTEGSMPHEATRYFQNIERQSNPWGINRKERIKWREGREDFYIPTVKETDEFEYLFFVGSMGSFDNRSQKIAQAFAKIMNVAGVKFAILGNEERNSGDTARRMGNEFLFQQLCQENIATFQAHDVKKIVTICPHTYNSFKNEYPEFGLEAEVYHHTELIWKLIQEGRIVPANEVKEAVAYHDSCYIGRYNDIYDIPRKILASVPGVSILEMKRNRQDAMCCGAGGGMMWMEETQGKRVNVERTEQALQLGPTTIGSNCPYCLTMLGDGIKAKEAEEQVKALDIAEIVEKSLIAG</sequence>